<feature type="domain" description="DUF7007" evidence="1">
    <location>
        <begin position="93"/>
        <end position="206"/>
    </location>
</feature>
<accession>A0A2U2DK38</accession>
<dbReference type="AlphaFoldDB" id="A0A2U2DK38"/>
<protein>
    <recommendedName>
        <fullName evidence="1">DUF7007 domain-containing protein</fullName>
    </recommendedName>
</protein>
<proteinExistence type="predicted"/>
<reference evidence="2 3" key="1">
    <citation type="submission" date="2018-05" db="EMBL/GenBank/DDBJ databases">
        <title>The draft genome of strain NS-104.</title>
        <authorList>
            <person name="Hang P."/>
            <person name="Jiang J."/>
        </authorList>
    </citation>
    <scope>NUCLEOTIDE SEQUENCE [LARGE SCALE GENOMIC DNA]</scope>
    <source>
        <strain evidence="2 3">NS-104</strain>
    </source>
</reference>
<keyword evidence="3" id="KW-1185">Reference proteome</keyword>
<comment type="caution">
    <text evidence="2">The sequence shown here is derived from an EMBL/GenBank/DDBJ whole genome shotgun (WGS) entry which is preliminary data.</text>
</comment>
<dbReference type="OrthoDB" id="5124200at2"/>
<dbReference type="RefSeq" id="WP_109460840.1">
    <property type="nucleotide sequence ID" value="NZ_QFBC01000014.1"/>
</dbReference>
<organism evidence="2 3">
    <name type="scientific">Metarhizobium album</name>
    <dbReference type="NCBI Taxonomy" id="2182425"/>
    <lineage>
        <taxon>Bacteria</taxon>
        <taxon>Pseudomonadati</taxon>
        <taxon>Pseudomonadota</taxon>
        <taxon>Alphaproteobacteria</taxon>
        <taxon>Hyphomicrobiales</taxon>
        <taxon>Rhizobiaceae</taxon>
        <taxon>Metarhizobium</taxon>
    </lineage>
</organism>
<name>A0A2U2DK38_9HYPH</name>
<gene>
    <name evidence="2" type="ORF">DEM27_24315</name>
</gene>
<dbReference type="EMBL" id="QFBC01000014">
    <property type="protein sequence ID" value="PWE53672.1"/>
    <property type="molecule type" value="Genomic_DNA"/>
</dbReference>
<sequence length="286" mass="31710">MSNTVIAEYGRTRDGILVARIGYQAFAMMPAENGFHLVKAWGLSGALTDWTAADFHGGRDDKVDEAGFREVVEQRVLHHHQLALLDRHSIAARRATRWGSSQHAVAYGPGIVSHQTAGHGGFELSSERNAQVHPLLRSCDGWYEEDCAWCAVAIAFPAFFTDLERRTADDILKQVYPDAWEEIHNATLEHGQSRVKDRRAFDTENAERWVVIAAILSTQNSGFVECIATLGGHRGGPATGEGLLPVERRFLVLEERYDIGLFGFVIDEDRDVSYDGPSSFAGWAGR</sequence>
<evidence type="ECO:0000313" key="3">
    <source>
        <dbReference type="Proteomes" id="UP000245252"/>
    </source>
</evidence>
<dbReference type="Proteomes" id="UP000245252">
    <property type="component" value="Unassembled WGS sequence"/>
</dbReference>
<dbReference type="InterPro" id="IPR054276">
    <property type="entry name" value="DUF7007"/>
</dbReference>
<evidence type="ECO:0000259" key="1">
    <source>
        <dbReference type="Pfam" id="PF22653"/>
    </source>
</evidence>
<dbReference type="Pfam" id="PF22653">
    <property type="entry name" value="DUF7007"/>
    <property type="match status" value="1"/>
</dbReference>
<evidence type="ECO:0000313" key="2">
    <source>
        <dbReference type="EMBL" id="PWE53672.1"/>
    </source>
</evidence>